<reference evidence="2" key="1">
    <citation type="submission" date="2023-02" db="EMBL/GenBank/DDBJ databases">
        <title>Identification and recombinant expression of a fungal hydrolase from Papiliotrema laurentii that hydrolyzes apple cutin and clears colloidal polyester polyurethane.</title>
        <authorList>
            <consortium name="DOE Joint Genome Institute"/>
            <person name="Roman V.A."/>
            <person name="Bojanowski C."/>
            <person name="Crable B.R."/>
            <person name="Wagner D.N."/>
            <person name="Hung C.S."/>
            <person name="Nadeau L.J."/>
            <person name="Schratz L."/>
            <person name="Haridas S."/>
            <person name="Pangilinan J."/>
            <person name="Lipzen A."/>
            <person name="Na H."/>
            <person name="Yan M."/>
            <person name="Ng V."/>
            <person name="Grigoriev I.V."/>
            <person name="Spatafora J.W."/>
            <person name="Barlow D."/>
            <person name="Biffinger J."/>
            <person name="Kelley-Loughnane N."/>
            <person name="Varaljay V.A."/>
            <person name="Crookes-Goodson W.J."/>
        </authorList>
    </citation>
    <scope>NUCLEOTIDE SEQUENCE</scope>
    <source>
        <strain evidence="2">5307AH</strain>
    </source>
</reference>
<protein>
    <submittedName>
        <fullName evidence="2">Uncharacterized protein</fullName>
    </submittedName>
</protein>
<evidence type="ECO:0000256" key="1">
    <source>
        <dbReference type="SAM" id="MobiDB-lite"/>
    </source>
</evidence>
<keyword evidence="3" id="KW-1185">Reference proteome</keyword>
<evidence type="ECO:0000313" key="3">
    <source>
        <dbReference type="Proteomes" id="UP001182556"/>
    </source>
</evidence>
<dbReference type="EMBL" id="JAODAN010000001">
    <property type="protein sequence ID" value="KAK1927395.1"/>
    <property type="molecule type" value="Genomic_DNA"/>
</dbReference>
<feature type="compositionally biased region" description="Gly residues" evidence="1">
    <location>
        <begin position="162"/>
        <end position="183"/>
    </location>
</feature>
<dbReference type="AlphaFoldDB" id="A0AAD9L8Q5"/>
<feature type="non-terminal residue" evidence="2">
    <location>
        <position position="224"/>
    </location>
</feature>
<comment type="caution">
    <text evidence="2">The sequence shown here is derived from an EMBL/GenBank/DDBJ whole genome shotgun (WGS) entry which is preliminary data.</text>
</comment>
<feature type="compositionally biased region" description="Basic and acidic residues" evidence="1">
    <location>
        <begin position="1"/>
        <end position="11"/>
    </location>
</feature>
<feature type="compositionally biased region" description="Polar residues" evidence="1">
    <location>
        <begin position="34"/>
        <end position="57"/>
    </location>
</feature>
<evidence type="ECO:0000313" key="2">
    <source>
        <dbReference type="EMBL" id="KAK1927395.1"/>
    </source>
</evidence>
<gene>
    <name evidence="2" type="ORF">DB88DRAFT_537346</name>
</gene>
<proteinExistence type="predicted"/>
<feature type="compositionally biased region" description="Basic residues" evidence="1">
    <location>
        <begin position="185"/>
        <end position="194"/>
    </location>
</feature>
<feature type="region of interest" description="Disordered" evidence="1">
    <location>
        <begin position="1"/>
        <end position="63"/>
    </location>
</feature>
<feature type="region of interest" description="Disordered" evidence="1">
    <location>
        <begin position="126"/>
        <end position="224"/>
    </location>
</feature>
<feature type="compositionally biased region" description="Polar residues" evidence="1">
    <location>
        <begin position="12"/>
        <end position="21"/>
    </location>
</feature>
<name>A0AAD9L8Q5_PAPLA</name>
<organism evidence="2 3">
    <name type="scientific">Papiliotrema laurentii</name>
    <name type="common">Cryptococcus laurentii</name>
    <dbReference type="NCBI Taxonomy" id="5418"/>
    <lineage>
        <taxon>Eukaryota</taxon>
        <taxon>Fungi</taxon>
        <taxon>Dikarya</taxon>
        <taxon>Basidiomycota</taxon>
        <taxon>Agaricomycotina</taxon>
        <taxon>Tremellomycetes</taxon>
        <taxon>Tremellales</taxon>
        <taxon>Rhynchogastremaceae</taxon>
        <taxon>Papiliotrema</taxon>
    </lineage>
</organism>
<sequence>MQRDTSTEHSQWRQSAPTGPGSQYGHAAEFLNAPGSQGYNGNTGAVSDAPVSQNGQAGQEDRGLVSLVSGMMGPQGQSGYANGTQQSAGPKFGLGSGLAAGGLVGGVGGLLASKLFKHKPHHSAFGHGMGPPPAMGDGIGFGRTEPGHHGQGGLYGPASGFGAPGGGPHGPGGAFGGHGGQVGPHGHHGHHGHHGGYGGFGGPGGHGGPGGGFGGGPGGPGGGG</sequence>
<feature type="compositionally biased region" description="Gly residues" evidence="1">
    <location>
        <begin position="195"/>
        <end position="224"/>
    </location>
</feature>
<dbReference type="Proteomes" id="UP001182556">
    <property type="component" value="Unassembled WGS sequence"/>
</dbReference>
<accession>A0AAD9L8Q5</accession>